<organism evidence="1 2">
    <name type="scientific">Hydrogenophaga defluvii</name>
    <dbReference type="NCBI Taxonomy" id="249410"/>
    <lineage>
        <taxon>Bacteria</taxon>
        <taxon>Pseudomonadati</taxon>
        <taxon>Pseudomonadota</taxon>
        <taxon>Betaproteobacteria</taxon>
        <taxon>Burkholderiales</taxon>
        <taxon>Comamonadaceae</taxon>
        <taxon>Hydrogenophaga</taxon>
    </lineage>
</organism>
<accession>A0ABW2SC13</accession>
<protein>
    <submittedName>
        <fullName evidence="1">Uncharacterized protein</fullName>
    </submittedName>
</protein>
<reference evidence="2" key="1">
    <citation type="journal article" date="2019" name="Int. J. Syst. Evol. Microbiol.">
        <title>The Global Catalogue of Microorganisms (GCM) 10K type strain sequencing project: providing services to taxonomists for standard genome sequencing and annotation.</title>
        <authorList>
            <consortium name="The Broad Institute Genomics Platform"/>
            <consortium name="The Broad Institute Genome Sequencing Center for Infectious Disease"/>
            <person name="Wu L."/>
            <person name="Ma J."/>
        </authorList>
    </citation>
    <scope>NUCLEOTIDE SEQUENCE [LARGE SCALE GENOMIC DNA]</scope>
    <source>
        <strain evidence="2">CCUG 53903</strain>
    </source>
</reference>
<dbReference type="EMBL" id="JBHTBZ010000020">
    <property type="protein sequence ID" value="MFC7460749.1"/>
    <property type="molecule type" value="Genomic_DNA"/>
</dbReference>
<comment type="caution">
    <text evidence="1">The sequence shown here is derived from an EMBL/GenBank/DDBJ whole genome shotgun (WGS) entry which is preliminary data.</text>
</comment>
<name>A0ABW2SC13_9BURK</name>
<dbReference type="Proteomes" id="UP001596457">
    <property type="component" value="Unassembled WGS sequence"/>
</dbReference>
<dbReference type="RefSeq" id="WP_382200295.1">
    <property type="nucleotide sequence ID" value="NZ_JBHTBZ010000020.1"/>
</dbReference>
<gene>
    <name evidence="1" type="ORF">ACFQU0_09945</name>
</gene>
<evidence type="ECO:0000313" key="2">
    <source>
        <dbReference type="Proteomes" id="UP001596457"/>
    </source>
</evidence>
<proteinExistence type="predicted"/>
<keyword evidence="2" id="KW-1185">Reference proteome</keyword>
<evidence type="ECO:0000313" key="1">
    <source>
        <dbReference type="EMBL" id="MFC7460749.1"/>
    </source>
</evidence>
<sequence length="281" mass="29624">MLYVPNCSGGSFADIQGSHEGVRPPTGELGTELLGAVHPSYGGYTEVIASTRAESFGVLINFNNRWVSANHLFGAVDIAIGAVGQEIVIIPNLMYGPVSSYGPGQGYWYYFPIKVPAGSRISARHTLNNITNNTLRMVLRLLQKPSDGTSVKAATFVESIGATLPTGTNFTPGTTLKGAWTLLGAATRKVWWWQVGVKVASGDTNHVNATAYIDLAVGDASQKHIVLRDHLLNIASTEVSVNRPQIVGSECAVPAGTNVYVRGQSSGTAETYAAVAYAAGG</sequence>